<dbReference type="OrthoDB" id="195446at2759"/>
<keyword evidence="4" id="KW-1185">Reference proteome</keyword>
<dbReference type="PANTHER" id="PTHR10039:SF15">
    <property type="entry name" value="NACHT DOMAIN-CONTAINING PROTEIN"/>
    <property type="match status" value="1"/>
</dbReference>
<dbReference type="Proteomes" id="UP000672032">
    <property type="component" value="Chromosome 9"/>
</dbReference>
<dbReference type="EMBL" id="CP063413">
    <property type="protein sequence ID" value="QSZ37573.1"/>
    <property type="molecule type" value="Genomic_DNA"/>
</dbReference>
<evidence type="ECO:0000313" key="3">
    <source>
        <dbReference type="EMBL" id="QSZ37573.1"/>
    </source>
</evidence>
<evidence type="ECO:0000313" key="4">
    <source>
        <dbReference type="Proteomes" id="UP000672032"/>
    </source>
</evidence>
<name>A0A8A3PRD0_9HELO</name>
<feature type="domain" description="Nephrocystin 3-like N-terminal" evidence="2">
    <location>
        <begin position="84"/>
        <end position="120"/>
    </location>
</feature>
<protein>
    <recommendedName>
        <fullName evidence="2">Nephrocystin 3-like N-terminal domain-containing protein</fullName>
    </recommendedName>
</protein>
<sequence length="120" mass="13224">MTAQKSTLMIALQVDGINALLDALGEQKTRAHEIGALSANVLALRNDKSISMLNKKQGKIIKLISPYDPSQTHHQVATKLRQAGTGQWFIDGEKFKEWLEPKASRLWLYGIPGAGKTILT</sequence>
<accession>A0A8A3PRD0</accession>
<dbReference type="PANTHER" id="PTHR10039">
    <property type="entry name" value="AMELOGENIN"/>
    <property type="match status" value="1"/>
</dbReference>
<dbReference type="InterPro" id="IPR056884">
    <property type="entry name" value="NPHP3-like_N"/>
</dbReference>
<evidence type="ECO:0000259" key="2">
    <source>
        <dbReference type="Pfam" id="PF24883"/>
    </source>
</evidence>
<dbReference type="AlphaFoldDB" id="A0A8A3PRD0"/>
<organism evidence="3 4">
    <name type="scientific">Monilinia vaccinii-corymbosi</name>
    <dbReference type="NCBI Taxonomy" id="61207"/>
    <lineage>
        <taxon>Eukaryota</taxon>
        <taxon>Fungi</taxon>
        <taxon>Dikarya</taxon>
        <taxon>Ascomycota</taxon>
        <taxon>Pezizomycotina</taxon>
        <taxon>Leotiomycetes</taxon>
        <taxon>Helotiales</taxon>
        <taxon>Sclerotiniaceae</taxon>
        <taxon>Monilinia</taxon>
    </lineage>
</organism>
<gene>
    <name evidence="3" type="ORF">DSL72_008671</name>
</gene>
<evidence type="ECO:0000256" key="1">
    <source>
        <dbReference type="ARBA" id="ARBA00022737"/>
    </source>
</evidence>
<reference evidence="3" key="1">
    <citation type="submission" date="2020-10" db="EMBL/GenBank/DDBJ databases">
        <title>Genome Sequence of Monilinia vaccinii-corymbosi Sheds Light on Mummy Berry Disease Infection of Blueberry and Mating Type.</title>
        <authorList>
            <person name="Yow A.G."/>
            <person name="Zhang Y."/>
            <person name="Bansal K."/>
            <person name="Eacker S.M."/>
            <person name="Sullivan S."/>
            <person name="Liachko I."/>
            <person name="Cubeta M.A."/>
            <person name="Rollins J.A."/>
            <person name="Ashrafi H."/>
        </authorList>
    </citation>
    <scope>NUCLEOTIDE SEQUENCE</scope>
    <source>
        <strain evidence="3">RL-1</strain>
    </source>
</reference>
<dbReference type="Pfam" id="PF24883">
    <property type="entry name" value="NPHP3_N"/>
    <property type="match status" value="1"/>
</dbReference>
<proteinExistence type="predicted"/>
<keyword evidence="1" id="KW-0677">Repeat</keyword>